<dbReference type="EMBL" id="MN740351">
    <property type="protein sequence ID" value="QHU02018.1"/>
    <property type="molecule type" value="Genomic_DNA"/>
</dbReference>
<protein>
    <submittedName>
        <fullName evidence="1">Uncharacterized protein</fullName>
    </submittedName>
</protein>
<reference evidence="1" key="1">
    <citation type="journal article" date="2020" name="Nature">
        <title>Giant virus diversity and host interactions through global metagenomics.</title>
        <authorList>
            <person name="Schulz F."/>
            <person name="Roux S."/>
            <person name="Paez-Espino D."/>
            <person name="Jungbluth S."/>
            <person name="Walsh D.A."/>
            <person name="Denef V.J."/>
            <person name="McMahon K.D."/>
            <person name="Konstantinidis K.T."/>
            <person name="Eloe-Fadrosh E.A."/>
            <person name="Kyrpides N.C."/>
            <person name="Woyke T."/>
        </authorList>
    </citation>
    <scope>NUCLEOTIDE SEQUENCE</scope>
    <source>
        <strain evidence="1">GVMAG-M-3300025880-56</strain>
    </source>
</reference>
<proteinExistence type="predicted"/>
<dbReference type="AlphaFoldDB" id="A0A6C0JE34"/>
<name>A0A6C0JE34_9ZZZZ</name>
<sequence>MKCNCKILYKTSGLRQCNVSCWFDTILTSLLTIPTMRHHFKEYFDNFNVCENISCKNRVIYLTNLSYILGIHDLNTKNTAYRIIHQIMHFMGNKKHKTIINENIGKKIYTNLLVLFRPETFLDLPSKSANNFVLTSNSPIITIIVGTTNKVSESIYYALTNKETKFTLTDKIVTKVPLNLSTNNKNKYKLQTIIVSTSYHVFSYIFCENHWVRYDNEKKSLKIVVENSDKYFPFTKNDLKENGYLIYIYIKK</sequence>
<evidence type="ECO:0000313" key="1">
    <source>
        <dbReference type="EMBL" id="QHU02018.1"/>
    </source>
</evidence>
<accession>A0A6C0JE34</accession>
<organism evidence="1">
    <name type="scientific">viral metagenome</name>
    <dbReference type="NCBI Taxonomy" id="1070528"/>
    <lineage>
        <taxon>unclassified sequences</taxon>
        <taxon>metagenomes</taxon>
        <taxon>organismal metagenomes</taxon>
    </lineage>
</organism>